<organism evidence="9 10">
    <name type="scientific">Facklamia hominis</name>
    <dbReference type="NCBI Taxonomy" id="178214"/>
    <lineage>
        <taxon>Bacteria</taxon>
        <taxon>Bacillati</taxon>
        <taxon>Bacillota</taxon>
        <taxon>Bacilli</taxon>
        <taxon>Lactobacillales</taxon>
        <taxon>Aerococcaceae</taxon>
        <taxon>Facklamia</taxon>
    </lineage>
</organism>
<name>A0AAJ1Q7E3_9LACT</name>
<keyword evidence="3 7" id="KW-0227">DNA damage</keyword>
<feature type="domain" description="DNA replication/recombination mediator RecO N-terminal" evidence="8">
    <location>
        <begin position="1"/>
        <end position="78"/>
    </location>
</feature>
<dbReference type="Gene3D" id="2.40.50.140">
    <property type="entry name" value="Nucleic acid-binding proteins"/>
    <property type="match status" value="1"/>
</dbReference>
<evidence type="ECO:0000256" key="5">
    <source>
        <dbReference type="ARBA" id="ARBA00023204"/>
    </source>
</evidence>
<evidence type="ECO:0000313" key="10">
    <source>
        <dbReference type="Proteomes" id="UP001229251"/>
    </source>
</evidence>
<dbReference type="InterPro" id="IPR042242">
    <property type="entry name" value="RecO_C"/>
</dbReference>
<keyword evidence="4 7" id="KW-0233">DNA recombination</keyword>
<dbReference type="InterPro" id="IPR022572">
    <property type="entry name" value="DNA_rep/recomb_RecO_N"/>
</dbReference>
<gene>
    <name evidence="7 9" type="primary">recO</name>
    <name evidence="9" type="ORF">QP433_08275</name>
</gene>
<evidence type="ECO:0000256" key="3">
    <source>
        <dbReference type="ARBA" id="ARBA00022763"/>
    </source>
</evidence>
<reference evidence="9" key="1">
    <citation type="submission" date="2023-05" db="EMBL/GenBank/DDBJ databases">
        <title>Cataloging the Phylogenetic Diversity of Human Bladder Bacteria.</title>
        <authorList>
            <person name="Du J."/>
        </authorList>
    </citation>
    <scope>NUCLEOTIDE SEQUENCE</scope>
    <source>
        <strain evidence="9">UMB1231</strain>
    </source>
</reference>
<dbReference type="GO" id="GO:0006302">
    <property type="term" value="P:double-strand break repair"/>
    <property type="evidence" value="ECO:0007669"/>
    <property type="project" value="TreeGrafter"/>
</dbReference>
<comment type="similarity">
    <text evidence="1 7">Belongs to the RecO family.</text>
</comment>
<dbReference type="AlphaFoldDB" id="A0AAJ1Q7E3"/>
<accession>A0AAJ1Q7E3</accession>
<dbReference type="Gene3D" id="1.20.1440.120">
    <property type="entry name" value="Recombination protein O, C-terminal domain"/>
    <property type="match status" value="1"/>
</dbReference>
<dbReference type="GO" id="GO:0043590">
    <property type="term" value="C:bacterial nucleoid"/>
    <property type="evidence" value="ECO:0007669"/>
    <property type="project" value="TreeGrafter"/>
</dbReference>
<dbReference type="InterPro" id="IPR037278">
    <property type="entry name" value="ARFGAP/RecO"/>
</dbReference>
<dbReference type="HAMAP" id="MF_00201">
    <property type="entry name" value="RecO"/>
    <property type="match status" value="1"/>
</dbReference>
<evidence type="ECO:0000256" key="4">
    <source>
        <dbReference type="ARBA" id="ARBA00023172"/>
    </source>
</evidence>
<dbReference type="Pfam" id="PF02565">
    <property type="entry name" value="RecO_C"/>
    <property type="match status" value="1"/>
</dbReference>
<dbReference type="InterPro" id="IPR003717">
    <property type="entry name" value="RecO"/>
</dbReference>
<dbReference type="EMBL" id="JASOOE010000019">
    <property type="protein sequence ID" value="MDK7187977.1"/>
    <property type="molecule type" value="Genomic_DNA"/>
</dbReference>
<evidence type="ECO:0000259" key="8">
    <source>
        <dbReference type="Pfam" id="PF11967"/>
    </source>
</evidence>
<dbReference type="Pfam" id="PF11967">
    <property type="entry name" value="RecO_N"/>
    <property type="match status" value="1"/>
</dbReference>
<dbReference type="SUPFAM" id="SSF57863">
    <property type="entry name" value="ArfGap/RecO-like zinc finger"/>
    <property type="match status" value="1"/>
</dbReference>
<dbReference type="NCBIfam" id="TIGR00613">
    <property type="entry name" value="reco"/>
    <property type="match status" value="1"/>
</dbReference>
<sequence length="259" mass="30135">MDSKFEGIVLFQRPHRENDALVKLFTQEYGTKMFFVKGLQKPSHPLKANLIPLTRQSFVGRVNQQGLSFLREANCLDFYPAIQKDPVLLAHASYISQLIDASTDDNVKDVSLYQFFYKSLTFLNEGYSADAVHLVCDLRLLKRFGVQLDWQHCRVCGNQVGPFDFSMRYQGLLCQAHWSMDSYRLRLKAESIPLIQSLSGMSLSRFRKLEIEPELARDLRRLLFEIYNELVGIHLKTQSYIQEMDQMQAMIKEIPKRNK</sequence>
<proteinExistence type="inferred from homology"/>
<evidence type="ECO:0000256" key="1">
    <source>
        <dbReference type="ARBA" id="ARBA00007452"/>
    </source>
</evidence>
<evidence type="ECO:0000256" key="6">
    <source>
        <dbReference type="ARBA" id="ARBA00033409"/>
    </source>
</evidence>
<dbReference type="PANTHER" id="PTHR33991">
    <property type="entry name" value="DNA REPAIR PROTEIN RECO"/>
    <property type="match status" value="1"/>
</dbReference>
<dbReference type="PANTHER" id="PTHR33991:SF1">
    <property type="entry name" value="DNA REPAIR PROTEIN RECO"/>
    <property type="match status" value="1"/>
</dbReference>
<dbReference type="InterPro" id="IPR012340">
    <property type="entry name" value="NA-bd_OB-fold"/>
</dbReference>
<dbReference type="SUPFAM" id="SSF50249">
    <property type="entry name" value="Nucleic acid-binding proteins"/>
    <property type="match status" value="1"/>
</dbReference>
<evidence type="ECO:0000313" key="9">
    <source>
        <dbReference type="EMBL" id="MDK7187977.1"/>
    </source>
</evidence>
<comment type="function">
    <text evidence="7">Involved in DNA repair and RecF pathway recombination.</text>
</comment>
<dbReference type="GO" id="GO:0006310">
    <property type="term" value="P:DNA recombination"/>
    <property type="evidence" value="ECO:0007669"/>
    <property type="project" value="UniProtKB-UniRule"/>
</dbReference>
<protein>
    <recommendedName>
        <fullName evidence="2 7">DNA repair protein RecO</fullName>
    </recommendedName>
    <alternativeName>
        <fullName evidence="6 7">Recombination protein O</fullName>
    </alternativeName>
</protein>
<dbReference type="Proteomes" id="UP001229251">
    <property type="component" value="Unassembled WGS sequence"/>
</dbReference>
<comment type="caution">
    <text evidence="9">The sequence shown here is derived from an EMBL/GenBank/DDBJ whole genome shotgun (WGS) entry which is preliminary data.</text>
</comment>
<evidence type="ECO:0000256" key="2">
    <source>
        <dbReference type="ARBA" id="ARBA00021310"/>
    </source>
</evidence>
<keyword evidence="5 7" id="KW-0234">DNA repair</keyword>
<evidence type="ECO:0000256" key="7">
    <source>
        <dbReference type="HAMAP-Rule" id="MF_00201"/>
    </source>
</evidence>
<dbReference type="RefSeq" id="WP_285066414.1">
    <property type="nucleotide sequence ID" value="NZ_JASOOE010000019.1"/>
</dbReference>